<accession>A0A067DTA9</accession>
<dbReference type="Proteomes" id="UP000027120">
    <property type="component" value="Unassembled WGS sequence"/>
</dbReference>
<organism evidence="2 3">
    <name type="scientific">Citrus sinensis</name>
    <name type="common">Sweet orange</name>
    <name type="synonym">Citrus aurantium var. sinensis</name>
    <dbReference type="NCBI Taxonomy" id="2711"/>
    <lineage>
        <taxon>Eukaryota</taxon>
        <taxon>Viridiplantae</taxon>
        <taxon>Streptophyta</taxon>
        <taxon>Embryophyta</taxon>
        <taxon>Tracheophyta</taxon>
        <taxon>Spermatophyta</taxon>
        <taxon>Magnoliopsida</taxon>
        <taxon>eudicotyledons</taxon>
        <taxon>Gunneridae</taxon>
        <taxon>Pentapetalae</taxon>
        <taxon>rosids</taxon>
        <taxon>malvids</taxon>
        <taxon>Sapindales</taxon>
        <taxon>Rutaceae</taxon>
        <taxon>Aurantioideae</taxon>
        <taxon>Citrus</taxon>
    </lineage>
</organism>
<evidence type="ECO:0000313" key="2">
    <source>
        <dbReference type="EMBL" id="KDO46209.1"/>
    </source>
</evidence>
<dbReference type="EMBL" id="KK785222">
    <property type="protein sequence ID" value="KDO46209.1"/>
    <property type="molecule type" value="Genomic_DNA"/>
</dbReference>
<keyword evidence="3" id="KW-1185">Reference proteome</keyword>
<evidence type="ECO:0000313" key="3">
    <source>
        <dbReference type="Proteomes" id="UP000027120"/>
    </source>
</evidence>
<dbReference type="InterPro" id="IPR032675">
    <property type="entry name" value="LRR_dom_sf"/>
</dbReference>
<dbReference type="Gene3D" id="3.80.10.10">
    <property type="entry name" value="Ribonuclease Inhibitor"/>
    <property type="match status" value="1"/>
</dbReference>
<evidence type="ECO:0000259" key="1">
    <source>
        <dbReference type="Pfam" id="PF25019"/>
    </source>
</evidence>
<sequence>NAREAALCEKLNLHALTLEWGSQFDNSRDVAVEEHVLDILQPHKCIKKVAIRNYGGARFPLWIGDPLFSKIEFLELENCNNCVSLPSLGLLSSLKHLAVKGLKKLKSIESEVYGEGFSMPFPSLKILRFENLPEWWHWDTDIKGNVHVDIFPRLQELSVVKCPKLSGKLPELLPSLEILVSKCEKLVVSLSSYPRLCRLEVDECKELVCRTPIDSKLIKFMTISNSSLDMIGCKGMLYDSQAGSSLPKPMTTTNVLEFGKLLEPGFQILETLVIGNSEQLKPWRQGRGLS</sequence>
<feature type="non-terminal residue" evidence="2">
    <location>
        <position position="1"/>
    </location>
</feature>
<dbReference type="SUPFAM" id="SSF52058">
    <property type="entry name" value="L domain-like"/>
    <property type="match status" value="1"/>
</dbReference>
<dbReference type="STRING" id="2711.A0A067DTA9"/>
<dbReference type="PANTHER" id="PTHR47186">
    <property type="entry name" value="LEUCINE-RICH REPEAT-CONTAINING PROTEIN 57"/>
    <property type="match status" value="1"/>
</dbReference>
<dbReference type="AlphaFoldDB" id="A0A067DTA9"/>
<dbReference type="InterPro" id="IPR056789">
    <property type="entry name" value="LRR_R13L1-DRL21"/>
</dbReference>
<proteinExistence type="predicted"/>
<feature type="non-terminal residue" evidence="2">
    <location>
        <position position="290"/>
    </location>
</feature>
<dbReference type="PANTHER" id="PTHR47186:SF41">
    <property type="entry name" value="OS12G0131701 PROTEIN"/>
    <property type="match status" value="1"/>
</dbReference>
<reference evidence="2 3" key="1">
    <citation type="submission" date="2014-04" db="EMBL/GenBank/DDBJ databases">
        <authorList>
            <consortium name="International Citrus Genome Consortium"/>
            <person name="Gmitter F."/>
            <person name="Chen C."/>
            <person name="Farmerie W."/>
            <person name="Harkins T."/>
            <person name="Desany B."/>
            <person name="Mohiuddin M."/>
            <person name="Kodira C."/>
            <person name="Borodovsky M."/>
            <person name="Lomsadze A."/>
            <person name="Burns P."/>
            <person name="Jenkins J."/>
            <person name="Prochnik S."/>
            <person name="Shu S."/>
            <person name="Chapman J."/>
            <person name="Pitluck S."/>
            <person name="Schmutz J."/>
            <person name="Rokhsar D."/>
        </authorList>
    </citation>
    <scope>NUCLEOTIDE SEQUENCE</scope>
</reference>
<dbReference type="Pfam" id="PF25019">
    <property type="entry name" value="LRR_R13L1-DRL21"/>
    <property type="match status" value="1"/>
</dbReference>
<name>A0A067DTA9_CITSI</name>
<gene>
    <name evidence="2" type="ORF">CISIN_1g0483223mg</name>
</gene>
<feature type="domain" description="R13L1/DRL21-like LRR repeat region" evidence="1">
    <location>
        <begin position="2"/>
        <end position="101"/>
    </location>
</feature>
<protein>
    <recommendedName>
        <fullName evidence="1">R13L1/DRL21-like LRR repeat region domain-containing protein</fullName>
    </recommendedName>
</protein>